<dbReference type="InterPro" id="IPR017441">
    <property type="entry name" value="Protein_kinase_ATP_BS"/>
</dbReference>
<organism evidence="9">
    <name type="scientific">Dunaliella tertiolecta</name>
    <name type="common">Green alga</name>
    <dbReference type="NCBI Taxonomy" id="3047"/>
    <lineage>
        <taxon>Eukaryota</taxon>
        <taxon>Viridiplantae</taxon>
        <taxon>Chlorophyta</taxon>
        <taxon>core chlorophytes</taxon>
        <taxon>Chlorophyceae</taxon>
        <taxon>CS clade</taxon>
        <taxon>Chlamydomonadales</taxon>
        <taxon>Dunaliellaceae</taxon>
        <taxon>Dunaliella</taxon>
    </lineage>
</organism>
<dbReference type="PROSITE" id="PS00108">
    <property type="entry name" value="PROTEIN_KINASE_ST"/>
    <property type="match status" value="1"/>
</dbReference>
<dbReference type="AlphaFoldDB" id="A0A7S3VT99"/>
<feature type="binding site" evidence="5">
    <location>
        <position position="691"/>
    </location>
    <ligand>
        <name>ATP</name>
        <dbReference type="ChEBI" id="CHEBI:30616"/>
    </ligand>
</feature>
<proteinExistence type="predicted"/>
<dbReference type="EMBL" id="HBIP01032950">
    <property type="protein sequence ID" value="CAE0505027.1"/>
    <property type="molecule type" value="Transcribed_RNA"/>
</dbReference>
<dbReference type="InterPro" id="IPR011009">
    <property type="entry name" value="Kinase-like_dom_sf"/>
</dbReference>
<keyword evidence="1" id="KW-0808">Transferase</keyword>
<dbReference type="Gene3D" id="3.30.200.20">
    <property type="entry name" value="Phosphorylase Kinase, domain 1"/>
    <property type="match status" value="1"/>
</dbReference>
<evidence type="ECO:0000256" key="5">
    <source>
        <dbReference type="PROSITE-ProRule" id="PRU10141"/>
    </source>
</evidence>
<evidence type="ECO:0000259" key="8">
    <source>
        <dbReference type="PROSITE" id="PS50011"/>
    </source>
</evidence>
<dbReference type="GO" id="GO:0005524">
    <property type="term" value="F:ATP binding"/>
    <property type="evidence" value="ECO:0007669"/>
    <property type="project" value="UniProtKB-UniRule"/>
</dbReference>
<sequence length="1083" mass="117900">MRSGTEGRPPCKLLLCLLCLVVALRTDADDGTSVITSGDEFVEALTEFGRQGGAVTLQLDGSSRISLANVTWSEPQQDEFRSGSLTIEGHPPTNGGSKQAVLDAAMRSNLAPIGFKATTLLQDIVLINLCTRELPFNPIAQITFLSSDMMHLMPRSRIEQNYVRRNTTVYVPAREVLGLVYWLVLDSVPFPELRDGWVSVVLEYTPPTRGRVSYMDEYTLVLDFLKVPGGADENVTLRTTYNPNDPLGFKLPQRDLGENLMPHRFCASDGSDSGAPLTDKQVNEANFTAYPTYMVSNTAKLQRTLTEVSLRGLNPVIIRGEIPFPVIIVLQDVSVMDGSGVTSSALLQTATLLHGPLSENRPTFDMANTEGAIQLSSNAGLFIENLVVTGLKSAPISEDDAGLGSTTLSLVSVGRQPMQLVHFSEATLVVSKEDFLILLSAAHRGDRWKMGAVTTAPIIDGIDVFVPAEFDRSSLVLEEYRGWGVEGINLEFKPSTSLLESDVLLDPVLKKEDEGDRGGDTDAVAIGVGVGVGVGGGLILIAAVVAIVLARRRSARDAYQDSIKVGVNGEARMANGSGRGASHIGLPPLIFISPQGGFKEEEIGSKGISIDAEGQIVLDETSMNLKKIKEDQVVDSVNGKEEDPHVLVRREVEGLLKPTNDDVLKLECVLGKGGWGTVYKGTWKGLTVAVKTVLFTEHTGSEGKLPEKARAIMEAAVSTAISHPNLVSTYYYDIKPVYHDFNTGEGGLQVTRATQASGDWKLFLVLEYCHCTLDSAMCTNLLHRGEMPIWDRVLQLLLDIAQGTLYLHNLQIIHGDLKPENVLLKADKNASVGLVAKLTDFGLAIILGPTATHASNFRSGTPFYCAPEVSTSGRTTKASDVFSFGVVMCEVCSRCPPWMRNGSEWVVNPRFPSFAPGTPKLFEDLAMRCLDQDIHKRPNFNEIVASLQVRCVCLCMSECMCVYARACVRACNIHCKYNQSTALKAFTCLPLAQEQRPSSTKEIGREDSGLCKKVSTQVCCGQGYSSWFFMAPEASSRRTRVQVRPDEDHPAWFLMAPEASSRRACVSRVMCRPLACCRNCKAG</sequence>
<dbReference type="PANTHER" id="PTHR44329">
    <property type="entry name" value="SERINE/THREONINE-PROTEIN KINASE TNNI3K-RELATED"/>
    <property type="match status" value="1"/>
</dbReference>
<keyword evidence="6" id="KW-0472">Membrane</keyword>
<feature type="signal peptide" evidence="7">
    <location>
        <begin position="1"/>
        <end position="28"/>
    </location>
</feature>
<dbReference type="SMART" id="SM00220">
    <property type="entry name" value="S_TKc"/>
    <property type="match status" value="1"/>
</dbReference>
<keyword evidence="3" id="KW-0418">Kinase</keyword>
<evidence type="ECO:0000313" key="9">
    <source>
        <dbReference type="EMBL" id="CAE0505027.1"/>
    </source>
</evidence>
<feature type="chain" id="PRO_5031019941" description="Protein kinase domain-containing protein" evidence="7">
    <location>
        <begin position="29"/>
        <end position="1083"/>
    </location>
</feature>
<dbReference type="InterPro" id="IPR051681">
    <property type="entry name" value="Ser/Thr_Kinases-Pseudokinases"/>
</dbReference>
<dbReference type="InterPro" id="IPR000719">
    <property type="entry name" value="Prot_kinase_dom"/>
</dbReference>
<dbReference type="SUPFAM" id="SSF56112">
    <property type="entry name" value="Protein kinase-like (PK-like)"/>
    <property type="match status" value="1"/>
</dbReference>
<dbReference type="GO" id="GO:0004674">
    <property type="term" value="F:protein serine/threonine kinase activity"/>
    <property type="evidence" value="ECO:0007669"/>
    <property type="project" value="TreeGrafter"/>
</dbReference>
<keyword evidence="4 5" id="KW-0067">ATP-binding</keyword>
<dbReference type="PROSITE" id="PS00107">
    <property type="entry name" value="PROTEIN_KINASE_ATP"/>
    <property type="match status" value="1"/>
</dbReference>
<evidence type="ECO:0000256" key="3">
    <source>
        <dbReference type="ARBA" id="ARBA00022777"/>
    </source>
</evidence>
<protein>
    <recommendedName>
        <fullName evidence="8">Protein kinase domain-containing protein</fullName>
    </recommendedName>
</protein>
<evidence type="ECO:0000256" key="6">
    <source>
        <dbReference type="SAM" id="Phobius"/>
    </source>
</evidence>
<keyword evidence="7" id="KW-0732">Signal</keyword>
<dbReference type="InterPro" id="IPR008271">
    <property type="entry name" value="Ser/Thr_kinase_AS"/>
</dbReference>
<accession>A0A7S3VT99</accession>
<feature type="transmembrane region" description="Helical" evidence="6">
    <location>
        <begin position="524"/>
        <end position="550"/>
    </location>
</feature>
<dbReference type="PROSITE" id="PS50011">
    <property type="entry name" value="PROTEIN_KINASE_DOM"/>
    <property type="match status" value="1"/>
</dbReference>
<evidence type="ECO:0000256" key="7">
    <source>
        <dbReference type="SAM" id="SignalP"/>
    </source>
</evidence>
<evidence type="ECO:0000256" key="2">
    <source>
        <dbReference type="ARBA" id="ARBA00022741"/>
    </source>
</evidence>
<keyword evidence="2 5" id="KW-0547">Nucleotide-binding</keyword>
<dbReference type="Pfam" id="PF00069">
    <property type="entry name" value="Pkinase"/>
    <property type="match status" value="1"/>
</dbReference>
<keyword evidence="6" id="KW-0812">Transmembrane</keyword>
<dbReference type="Gene3D" id="1.10.510.10">
    <property type="entry name" value="Transferase(Phosphotransferase) domain 1"/>
    <property type="match status" value="1"/>
</dbReference>
<keyword evidence="6" id="KW-1133">Transmembrane helix</keyword>
<feature type="domain" description="Protein kinase" evidence="8">
    <location>
        <begin position="664"/>
        <end position="949"/>
    </location>
</feature>
<evidence type="ECO:0000256" key="4">
    <source>
        <dbReference type="ARBA" id="ARBA00022840"/>
    </source>
</evidence>
<evidence type="ECO:0000256" key="1">
    <source>
        <dbReference type="ARBA" id="ARBA00022679"/>
    </source>
</evidence>
<reference evidence="9" key="1">
    <citation type="submission" date="2021-01" db="EMBL/GenBank/DDBJ databases">
        <authorList>
            <person name="Corre E."/>
            <person name="Pelletier E."/>
            <person name="Niang G."/>
            <person name="Scheremetjew M."/>
            <person name="Finn R."/>
            <person name="Kale V."/>
            <person name="Holt S."/>
            <person name="Cochrane G."/>
            <person name="Meng A."/>
            <person name="Brown T."/>
            <person name="Cohen L."/>
        </authorList>
    </citation>
    <scope>NUCLEOTIDE SEQUENCE</scope>
    <source>
        <strain evidence="9">CCMP1320</strain>
    </source>
</reference>
<name>A0A7S3VT99_DUNTE</name>
<gene>
    <name evidence="9" type="ORF">DTER00134_LOCUS20100</name>
</gene>